<reference evidence="1 2" key="1">
    <citation type="submission" date="2023-03" db="EMBL/GenBank/DDBJ databases">
        <title>High recombination rates correlate with genetic variation in Cardiocondyla obscurior ants.</title>
        <authorList>
            <person name="Errbii M."/>
        </authorList>
    </citation>
    <scope>NUCLEOTIDE SEQUENCE [LARGE SCALE GENOMIC DNA]</scope>
    <source>
        <strain evidence="1">Alpha-2009</strain>
        <tissue evidence="1">Whole body</tissue>
    </source>
</reference>
<keyword evidence="2" id="KW-1185">Reference proteome</keyword>
<protein>
    <recommendedName>
        <fullName evidence="3">Secreted protein</fullName>
    </recommendedName>
</protein>
<comment type="caution">
    <text evidence="1">The sequence shown here is derived from an EMBL/GenBank/DDBJ whole genome shotgun (WGS) entry which is preliminary data.</text>
</comment>
<accession>A0AAW2F5L2</accession>
<name>A0AAW2F5L2_9HYME</name>
<organism evidence="1 2">
    <name type="scientific">Cardiocondyla obscurior</name>
    <dbReference type="NCBI Taxonomy" id="286306"/>
    <lineage>
        <taxon>Eukaryota</taxon>
        <taxon>Metazoa</taxon>
        <taxon>Ecdysozoa</taxon>
        <taxon>Arthropoda</taxon>
        <taxon>Hexapoda</taxon>
        <taxon>Insecta</taxon>
        <taxon>Pterygota</taxon>
        <taxon>Neoptera</taxon>
        <taxon>Endopterygota</taxon>
        <taxon>Hymenoptera</taxon>
        <taxon>Apocrita</taxon>
        <taxon>Aculeata</taxon>
        <taxon>Formicoidea</taxon>
        <taxon>Formicidae</taxon>
        <taxon>Myrmicinae</taxon>
        <taxon>Cardiocondyla</taxon>
    </lineage>
</organism>
<evidence type="ECO:0000313" key="2">
    <source>
        <dbReference type="Proteomes" id="UP001430953"/>
    </source>
</evidence>
<dbReference type="AlphaFoldDB" id="A0AAW2F5L2"/>
<evidence type="ECO:0008006" key="3">
    <source>
        <dbReference type="Google" id="ProtNLM"/>
    </source>
</evidence>
<gene>
    <name evidence="1" type="ORF">PUN28_013651</name>
</gene>
<dbReference type="EMBL" id="JADYXP020000014">
    <property type="protein sequence ID" value="KAL0110149.1"/>
    <property type="molecule type" value="Genomic_DNA"/>
</dbReference>
<sequence length="109" mass="12794">MPLVFFFFFTRNDRKQSGTFITRFIDVVIASFSINKKRGYKVVDSFGCSPHFFFSFFFFNSNHCLPSCACPRHVRRGCHVHASRHDRRLPNCESLNLRNKHSIVSPYVI</sequence>
<proteinExistence type="predicted"/>
<dbReference type="Proteomes" id="UP001430953">
    <property type="component" value="Unassembled WGS sequence"/>
</dbReference>
<evidence type="ECO:0000313" key="1">
    <source>
        <dbReference type="EMBL" id="KAL0110149.1"/>
    </source>
</evidence>